<dbReference type="OrthoDB" id="9804020at2"/>
<dbReference type="InterPro" id="IPR004839">
    <property type="entry name" value="Aminotransferase_I/II_large"/>
</dbReference>
<dbReference type="EMBL" id="FNLO01000012">
    <property type="protein sequence ID" value="SDV50620.1"/>
    <property type="molecule type" value="Genomic_DNA"/>
</dbReference>
<name>A0A1H2PTZ7_9BURK</name>
<dbReference type="PANTHER" id="PTHR46577:SF1">
    <property type="entry name" value="HTH-TYPE TRANSCRIPTIONAL REGULATORY PROTEIN GABR"/>
    <property type="match status" value="1"/>
</dbReference>
<dbReference type="SUPFAM" id="SSF53383">
    <property type="entry name" value="PLP-dependent transferases"/>
    <property type="match status" value="1"/>
</dbReference>
<protein>
    <submittedName>
        <fullName evidence="8">Transcriptional regulator, GntR family</fullName>
    </submittedName>
</protein>
<feature type="domain" description="HTH gntR-type" evidence="7">
    <location>
        <begin position="20"/>
        <end position="88"/>
    </location>
</feature>
<dbReference type="SUPFAM" id="SSF46785">
    <property type="entry name" value="Winged helix' DNA-binding domain"/>
    <property type="match status" value="1"/>
</dbReference>
<dbReference type="Pfam" id="PF00392">
    <property type="entry name" value="GntR"/>
    <property type="match status" value="1"/>
</dbReference>
<evidence type="ECO:0000256" key="2">
    <source>
        <dbReference type="ARBA" id="ARBA00022898"/>
    </source>
</evidence>
<evidence type="ECO:0000256" key="4">
    <source>
        <dbReference type="ARBA" id="ARBA00023125"/>
    </source>
</evidence>
<accession>A0A1H2PTZ7</accession>
<gene>
    <name evidence="8" type="ORF">SAMN05216551_112134</name>
</gene>
<dbReference type="InterPro" id="IPR015424">
    <property type="entry name" value="PyrdxlP-dep_Trfase"/>
</dbReference>
<dbReference type="AlphaFoldDB" id="A0A1H2PTZ7"/>
<dbReference type="GO" id="GO:0030170">
    <property type="term" value="F:pyridoxal phosphate binding"/>
    <property type="evidence" value="ECO:0007669"/>
    <property type="project" value="InterPro"/>
</dbReference>
<dbReference type="Pfam" id="PF00155">
    <property type="entry name" value="Aminotran_1_2"/>
    <property type="match status" value="1"/>
</dbReference>
<keyword evidence="2" id="KW-0663">Pyridoxal phosphate</keyword>
<dbReference type="STRING" id="1770053.SAMN05216551_112134"/>
<dbReference type="InterPro" id="IPR051446">
    <property type="entry name" value="HTH_trans_reg/aminotransferase"/>
</dbReference>
<keyword evidence="3" id="KW-0805">Transcription regulation</keyword>
<keyword evidence="4" id="KW-0238">DNA-binding</keyword>
<dbReference type="InterPro" id="IPR000524">
    <property type="entry name" value="Tscrpt_reg_HTH_GntR"/>
</dbReference>
<keyword evidence="9" id="KW-1185">Reference proteome</keyword>
<feature type="region of interest" description="Disordered" evidence="6">
    <location>
        <begin position="85"/>
        <end position="110"/>
    </location>
</feature>
<dbReference type="GO" id="GO:0003677">
    <property type="term" value="F:DNA binding"/>
    <property type="evidence" value="ECO:0007669"/>
    <property type="project" value="UniProtKB-KW"/>
</dbReference>
<dbReference type="InterPro" id="IPR036390">
    <property type="entry name" value="WH_DNA-bd_sf"/>
</dbReference>
<dbReference type="Proteomes" id="UP000243719">
    <property type="component" value="Unassembled WGS sequence"/>
</dbReference>
<reference evidence="9" key="1">
    <citation type="submission" date="2016-09" db="EMBL/GenBank/DDBJ databases">
        <authorList>
            <person name="Varghese N."/>
            <person name="Submissions S."/>
        </authorList>
    </citation>
    <scope>NUCLEOTIDE SEQUENCE [LARGE SCALE GENOMIC DNA]</scope>
    <source>
        <strain evidence="9">JS23</strain>
    </source>
</reference>
<evidence type="ECO:0000256" key="5">
    <source>
        <dbReference type="ARBA" id="ARBA00023163"/>
    </source>
</evidence>
<dbReference type="CDD" id="cd07377">
    <property type="entry name" value="WHTH_GntR"/>
    <property type="match status" value="1"/>
</dbReference>
<evidence type="ECO:0000256" key="3">
    <source>
        <dbReference type="ARBA" id="ARBA00023015"/>
    </source>
</evidence>
<sequence>MTGTSKTLVASLAAARDGGTPLHLQIYRRFRDAIAAGELRPGERVPSVRSLASELGVARGTVEVAYQLLGSEGYFLARGPAGTVVSPHLAAPPQQPQPQPQPEHPAWRDAASDDVAAAAAPWPFQLGLPALDAFPRKTWTRLASRAARSLDTAALRYPDPAGLPSLRHAIAGYLGVSRGFACSATQVFVTAGYRGALDLICHAVLRGGDLGWHEDPGYPLASAFLARAGMRLTPVPVDDEGLNVQLGRQRAEHARFALVTPTHQSPTGCALSLRRRLALLEWARERDAWVIEDDYDSEFRYSGRPLPALRSLDRDERVLYAGTFSKVLFPGLRLAYLVAPASLVPRFAQAARHLPGPGAIQPQQTVAAFIEDGHFARHLRKMRTLYATRRAWLADALTETFGARVRVRPQAGGIHLLVDLLDQRPDIVLAGAAQADGLAVQALGAWQCAAAPGGLLLGFANIASRADATTLVLRLRDAFARA</sequence>
<dbReference type="PROSITE" id="PS50949">
    <property type="entry name" value="HTH_GNTR"/>
    <property type="match status" value="1"/>
</dbReference>
<dbReference type="InterPro" id="IPR036388">
    <property type="entry name" value="WH-like_DNA-bd_sf"/>
</dbReference>
<evidence type="ECO:0000256" key="6">
    <source>
        <dbReference type="SAM" id="MobiDB-lite"/>
    </source>
</evidence>
<feature type="compositionally biased region" description="Pro residues" evidence="6">
    <location>
        <begin position="93"/>
        <end position="103"/>
    </location>
</feature>
<dbReference type="SMART" id="SM00345">
    <property type="entry name" value="HTH_GNTR"/>
    <property type="match status" value="1"/>
</dbReference>
<evidence type="ECO:0000313" key="8">
    <source>
        <dbReference type="EMBL" id="SDV50620.1"/>
    </source>
</evidence>
<organism evidence="8 9">
    <name type="scientific">Chitinasiproducens palmae</name>
    <dbReference type="NCBI Taxonomy" id="1770053"/>
    <lineage>
        <taxon>Bacteria</taxon>
        <taxon>Pseudomonadati</taxon>
        <taxon>Pseudomonadota</taxon>
        <taxon>Betaproteobacteria</taxon>
        <taxon>Burkholderiales</taxon>
        <taxon>Burkholderiaceae</taxon>
        <taxon>Chitinasiproducens</taxon>
    </lineage>
</organism>
<dbReference type="GO" id="GO:0003700">
    <property type="term" value="F:DNA-binding transcription factor activity"/>
    <property type="evidence" value="ECO:0007669"/>
    <property type="project" value="InterPro"/>
</dbReference>
<dbReference type="InterPro" id="IPR015421">
    <property type="entry name" value="PyrdxlP-dep_Trfase_major"/>
</dbReference>
<dbReference type="Gene3D" id="3.40.640.10">
    <property type="entry name" value="Type I PLP-dependent aspartate aminotransferase-like (Major domain)"/>
    <property type="match status" value="1"/>
</dbReference>
<comment type="similarity">
    <text evidence="1">In the C-terminal section; belongs to the class-I pyridoxal-phosphate-dependent aminotransferase family.</text>
</comment>
<dbReference type="CDD" id="cd00609">
    <property type="entry name" value="AAT_like"/>
    <property type="match status" value="1"/>
</dbReference>
<dbReference type="RefSeq" id="WP_091911721.1">
    <property type="nucleotide sequence ID" value="NZ_FNLO01000012.1"/>
</dbReference>
<evidence type="ECO:0000256" key="1">
    <source>
        <dbReference type="ARBA" id="ARBA00005384"/>
    </source>
</evidence>
<dbReference type="PANTHER" id="PTHR46577">
    <property type="entry name" value="HTH-TYPE TRANSCRIPTIONAL REGULATORY PROTEIN GABR"/>
    <property type="match status" value="1"/>
</dbReference>
<evidence type="ECO:0000313" key="9">
    <source>
        <dbReference type="Proteomes" id="UP000243719"/>
    </source>
</evidence>
<dbReference type="Gene3D" id="1.10.10.10">
    <property type="entry name" value="Winged helix-like DNA-binding domain superfamily/Winged helix DNA-binding domain"/>
    <property type="match status" value="1"/>
</dbReference>
<evidence type="ECO:0000259" key="7">
    <source>
        <dbReference type="PROSITE" id="PS50949"/>
    </source>
</evidence>
<keyword evidence="5" id="KW-0804">Transcription</keyword>
<proteinExistence type="inferred from homology"/>